<dbReference type="Pfam" id="PF05118">
    <property type="entry name" value="Asp_Arg_Hydrox"/>
    <property type="match status" value="1"/>
</dbReference>
<comment type="caution">
    <text evidence="2">The sequence shown here is derived from an EMBL/GenBank/DDBJ whole genome shotgun (WGS) entry which is preliminary data.</text>
</comment>
<reference evidence="2 3" key="1">
    <citation type="submission" date="2023-07" db="EMBL/GenBank/DDBJ databases">
        <title>Sequencing the genomes of 1000 actinobacteria strains.</title>
        <authorList>
            <person name="Klenk H.-P."/>
        </authorList>
    </citation>
    <scope>NUCLEOTIDE SEQUENCE [LARGE SCALE GENOMIC DNA]</scope>
    <source>
        <strain evidence="2 3">DSM 19426</strain>
    </source>
</reference>
<sequence>MGSLLPPDHLRLDLPVDAGALVADLGRLPDDAWVPHFNTGQYSGDWSGVPLVMVGGRPDRLFPEPGSDAPPTATPRLAECPGSAAFLAGLECPVLSARLLRLGPGAEVTEHRDNRLGYVDGEVRLHVPVTTGPGASFRLAGREVAMAPGECWYVDVNEPHAVANHGTAARVHLVVDARLDEWLDRVFQRSLVTALDRA</sequence>
<dbReference type="Proteomes" id="UP001183648">
    <property type="component" value="Unassembled WGS sequence"/>
</dbReference>
<dbReference type="EMBL" id="JAVDYG010000001">
    <property type="protein sequence ID" value="MDR7364666.1"/>
    <property type="molecule type" value="Genomic_DNA"/>
</dbReference>
<evidence type="ECO:0000313" key="3">
    <source>
        <dbReference type="Proteomes" id="UP001183648"/>
    </source>
</evidence>
<gene>
    <name evidence="2" type="ORF">J2S63_004219</name>
</gene>
<protein>
    <submittedName>
        <fullName evidence="2">Mannose-6-phosphate isomerase-like protein (Cupin superfamily)</fullName>
    </submittedName>
</protein>
<proteinExistence type="predicted"/>
<name>A0ABU2C1Z2_9ACTN</name>
<keyword evidence="3" id="KW-1185">Reference proteome</keyword>
<organism evidence="2 3">
    <name type="scientific">Nocardioides marmoribigeumensis</name>
    <dbReference type="NCBI Taxonomy" id="433649"/>
    <lineage>
        <taxon>Bacteria</taxon>
        <taxon>Bacillati</taxon>
        <taxon>Actinomycetota</taxon>
        <taxon>Actinomycetes</taxon>
        <taxon>Propionibacteriales</taxon>
        <taxon>Nocardioidaceae</taxon>
        <taxon>Nocardioides</taxon>
    </lineage>
</organism>
<dbReference type="RefSeq" id="WP_310306531.1">
    <property type="nucleotide sequence ID" value="NZ_BAAAPS010000006.1"/>
</dbReference>
<evidence type="ECO:0000259" key="1">
    <source>
        <dbReference type="Pfam" id="PF05118"/>
    </source>
</evidence>
<dbReference type="Gene3D" id="2.60.120.330">
    <property type="entry name" value="B-lactam Antibiotic, Isopenicillin N Synthase, Chain"/>
    <property type="match status" value="1"/>
</dbReference>
<feature type="domain" description="Aspartyl/asparaginy/proline hydroxylase" evidence="1">
    <location>
        <begin position="46"/>
        <end position="177"/>
    </location>
</feature>
<dbReference type="InterPro" id="IPR007803">
    <property type="entry name" value="Asp/Arg/Pro-Hydrxlase"/>
</dbReference>
<evidence type="ECO:0000313" key="2">
    <source>
        <dbReference type="EMBL" id="MDR7364666.1"/>
    </source>
</evidence>
<dbReference type="InterPro" id="IPR027443">
    <property type="entry name" value="IPNS-like_sf"/>
</dbReference>
<dbReference type="SUPFAM" id="SSF51197">
    <property type="entry name" value="Clavaminate synthase-like"/>
    <property type="match status" value="1"/>
</dbReference>
<accession>A0ABU2C1Z2</accession>